<keyword evidence="3" id="KW-0808">Transferase</keyword>
<gene>
    <name evidence="5" type="ORF">ACFSQ0_06490</name>
</gene>
<proteinExistence type="inferred from homology"/>
<comment type="caution">
    <text evidence="5">The sequence shown here is derived from an EMBL/GenBank/DDBJ whole genome shotgun (WGS) entry which is preliminary data.</text>
</comment>
<comment type="similarity">
    <text evidence="1">Belongs to the glycosyltransferase 2 family.</text>
</comment>
<sequence length="332" mass="38094">MKKVAVAVLNWNGRDLLKRFIPDLIKYSPEATIYVIDNASTDDSVTLLKTVFPSVKCIQLSSNLGYAGGYNLGLKQINEEILVLLNSDVAVTPNWLLAFLSRFDEDERVGILQPKIKDLKNPTYFEYAGAAGGYIDQLGYPFCKGRIFNTLEKDEGQYNSNYPIFWASGACLVVRNNLFKHLGGFDEDYFAHQEEIDFCWRAQLQGFLVEYCYQSEVYHLGGATLASANPKKTFLNFRNSLYNLLKNQSLPQALITIFIRMILDGLAGIQFLIKGKINHFKAILQAHFSFYKNFNHINKKRKTIRHTQQVKPSNFSIVYKYFVQKKKKFNQL</sequence>
<evidence type="ECO:0000313" key="6">
    <source>
        <dbReference type="Proteomes" id="UP001597357"/>
    </source>
</evidence>
<dbReference type="PANTHER" id="PTHR43179">
    <property type="entry name" value="RHAMNOSYLTRANSFERASE WBBL"/>
    <property type="match status" value="1"/>
</dbReference>
<dbReference type="PANTHER" id="PTHR43179:SF12">
    <property type="entry name" value="GALACTOFURANOSYLTRANSFERASE GLFT2"/>
    <property type="match status" value="1"/>
</dbReference>
<dbReference type="InterPro" id="IPR001173">
    <property type="entry name" value="Glyco_trans_2-like"/>
</dbReference>
<dbReference type="CDD" id="cd04186">
    <property type="entry name" value="GT_2_like_c"/>
    <property type="match status" value="1"/>
</dbReference>
<name>A0ABW5SE28_9FLAO</name>
<accession>A0ABW5SE28</accession>
<keyword evidence="2" id="KW-0328">Glycosyltransferase</keyword>
<dbReference type="InterPro" id="IPR029044">
    <property type="entry name" value="Nucleotide-diphossugar_trans"/>
</dbReference>
<dbReference type="SUPFAM" id="SSF53448">
    <property type="entry name" value="Nucleotide-diphospho-sugar transferases"/>
    <property type="match status" value="1"/>
</dbReference>
<dbReference type="RefSeq" id="WP_379045850.1">
    <property type="nucleotide sequence ID" value="NZ_JBHULZ010000026.1"/>
</dbReference>
<dbReference type="EMBL" id="JBHULZ010000026">
    <property type="protein sequence ID" value="MFD2697635.1"/>
    <property type="molecule type" value="Genomic_DNA"/>
</dbReference>
<evidence type="ECO:0000259" key="4">
    <source>
        <dbReference type="Pfam" id="PF00535"/>
    </source>
</evidence>
<dbReference type="Proteomes" id="UP001597357">
    <property type="component" value="Unassembled WGS sequence"/>
</dbReference>
<evidence type="ECO:0000256" key="3">
    <source>
        <dbReference type="ARBA" id="ARBA00022679"/>
    </source>
</evidence>
<evidence type="ECO:0000313" key="5">
    <source>
        <dbReference type="EMBL" id="MFD2697635.1"/>
    </source>
</evidence>
<evidence type="ECO:0000256" key="1">
    <source>
        <dbReference type="ARBA" id="ARBA00006739"/>
    </source>
</evidence>
<evidence type="ECO:0000256" key="2">
    <source>
        <dbReference type="ARBA" id="ARBA00022676"/>
    </source>
</evidence>
<reference evidence="6" key="1">
    <citation type="journal article" date="2019" name="Int. J. Syst. Evol. Microbiol.">
        <title>The Global Catalogue of Microorganisms (GCM) 10K type strain sequencing project: providing services to taxonomists for standard genome sequencing and annotation.</title>
        <authorList>
            <consortium name="The Broad Institute Genomics Platform"/>
            <consortium name="The Broad Institute Genome Sequencing Center for Infectious Disease"/>
            <person name="Wu L."/>
            <person name="Ma J."/>
        </authorList>
    </citation>
    <scope>NUCLEOTIDE SEQUENCE [LARGE SCALE GENOMIC DNA]</scope>
    <source>
        <strain evidence="6">KCTC 42255</strain>
    </source>
</reference>
<organism evidence="5 6">
    <name type="scientific">Mesonia sediminis</name>
    <dbReference type="NCBI Taxonomy" id="1703946"/>
    <lineage>
        <taxon>Bacteria</taxon>
        <taxon>Pseudomonadati</taxon>
        <taxon>Bacteroidota</taxon>
        <taxon>Flavobacteriia</taxon>
        <taxon>Flavobacteriales</taxon>
        <taxon>Flavobacteriaceae</taxon>
        <taxon>Mesonia</taxon>
    </lineage>
</organism>
<protein>
    <submittedName>
        <fullName evidence="5">Glycosyltransferase family 2 protein</fullName>
    </submittedName>
</protein>
<dbReference type="Gene3D" id="3.90.550.10">
    <property type="entry name" value="Spore Coat Polysaccharide Biosynthesis Protein SpsA, Chain A"/>
    <property type="match status" value="1"/>
</dbReference>
<dbReference type="Pfam" id="PF00535">
    <property type="entry name" value="Glycos_transf_2"/>
    <property type="match status" value="1"/>
</dbReference>
<keyword evidence="6" id="KW-1185">Reference proteome</keyword>
<feature type="domain" description="Glycosyltransferase 2-like" evidence="4">
    <location>
        <begin position="7"/>
        <end position="180"/>
    </location>
</feature>